<dbReference type="Proteomes" id="UP000184517">
    <property type="component" value="Unassembled WGS sequence"/>
</dbReference>
<comment type="function">
    <text evidence="2">Catalyzes the reversible isomerization-deamination of glucosamine 6-phosphate (GlcN6P) to form fructose 6-phosphate (Fru6P) and ammonium ion.</text>
</comment>
<feature type="active site" description="Proton acceptor; for ring-opening step" evidence="2">
    <location>
        <position position="141"/>
    </location>
</feature>
<dbReference type="AlphaFoldDB" id="A0A1M4TM10"/>
<feature type="site" description="Part of the allosteric site" evidence="2">
    <location>
        <position position="156"/>
    </location>
</feature>
<dbReference type="UniPathway" id="UPA00629">
    <property type="reaction ID" value="UER00684"/>
</dbReference>
<sequence>MQVIILPSARDVALYAADCVVDVIDARTNPVLGLATGSTPIALYKELVGRYQSKQVSFRHTTSFNLDEYIGIADSHEQSYRTFMNRHLFDAIDIIATNTHVPLAESQDAGTLKKSAQDYEASIQQAGGIDLQILGIGLNGHIGFNEPTSSFASRTRIKTLSESTVVANKRFFKDGEFQPHLALTMGIGTILDSRAVLLMATGKAKAEAVKAMIEGPLSAMCPASALQLHETATIVLDEEAASLLALKEYYQWCEQKRQQLHEGNVS</sequence>
<dbReference type="SUPFAM" id="SSF100950">
    <property type="entry name" value="NagB/RpiA/CoA transferase-like"/>
    <property type="match status" value="1"/>
</dbReference>
<evidence type="ECO:0000256" key="1">
    <source>
        <dbReference type="ARBA" id="ARBA00022801"/>
    </source>
</evidence>
<dbReference type="InterPro" id="IPR018321">
    <property type="entry name" value="Glucosamine6P_isomerase_CS"/>
</dbReference>
<comment type="subunit">
    <text evidence="2">Homohexamer.</text>
</comment>
<feature type="domain" description="Glucosamine/galactosamine-6-phosphate isomerase" evidence="3">
    <location>
        <begin position="9"/>
        <end position="232"/>
    </location>
</feature>
<accession>A0A1M4TM10</accession>
<feature type="site" description="Part of the allosteric site" evidence="2">
    <location>
        <position position="158"/>
    </location>
</feature>
<dbReference type="RefSeq" id="WP_072837966.1">
    <property type="nucleotide sequence ID" value="NZ_FQVF01000002.1"/>
</dbReference>
<comment type="caution">
    <text evidence="2">Lacks conserved residue(s) required for the propagation of feature annotation.</text>
</comment>
<dbReference type="Gene3D" id="3.40.50.1360">
    <property type="match status" value="1"/>
</dbReference>
<keyword evidence="2" id="KW-0119">Carbohydrate metabolism</keyword>
<dbReference type="InterPro" id="IPR006148">
    <property type="entry name" value="Glc/Gal-6P_isomerase"/>
</dbReference>
<name>A0A1M4TM10_9GAMM</name>
<feature type="active site" description="Proton acceptor; for enolization step" evidence="2">
    <location>
        <position position="67"/>
    </location>
</feature>
<dbReference type="InterPro" id="IPR037171">
    <property type="entry name" value="NagB/RpiA_transferase-like"/>
</dbReference>
<protein>
    <recommendedName>
        <fullName evidence="2">Glucosamine-6-phosphate deaminase</fullName>
        <ecNumber evidence="2">3.5.99.6</ecNumber>
    </recommendedName>
    <alternativeName>
        <fullName evidence="2">GlcN6P deaminase</fullName>
        <shortName evidence="2">GNPDA</shortName>
    </alternativeName>
    <alternativeName>
        <fullName evidence="2">Glucosamine-6-phosphate isomerase</fullName>
    </alternativeName>
</protein>
<dbReference type="NCBIfam" id="TIGR00502">
    <property type="entry name" value="nagB"/>
    <property type="match status" value="1"/>
</dbReference>
<dbReference type="STRING" id="1122206.SAMN02745753_00322"/>
<comment type="pathway">
    <text evidence="2">Amino-sugar metabolism; N-acetylneuraminate degradation; D-fructose 6-phosphate from N-acetylneuraminate: step 5/5.</text>
</comment>
<evidence type="ECO:0000259" key="3">
    <source>
        <dbReference type="Pfam" id="PF01182"/>
    </source>
</evidence>
<dbReference type="PROSITE" id="PS01161">
    <property type="entry name" value="GLC_GALNAC_ISOMERASE"/>
    <property type="match status" value="1"/>
</dbReference>
<reference evidence="5" key="1">
    <citation type="submission" date="2016-11" db="EMBL/GenBank/DDBJ databases">
        <authorList>
            <person name="Varghese N."/>
            <person name="Submissions S."/>
        </authorList>
    </citation>
    <scope>NUCLEOTIDE SEQUENCE [LARGE SCALE GENOMIC DNA]</scope>
    <source>
        <strain evidence="5">DSM 16579</strain>
    </source>
</reference>
<dbReference type="EMBL" id="FQVF01000002">
    <property type="protein sequence ID" value="SHE45478.1"/>
    <property type="molecule type" value="Genomic_DNA"/>
</dbReference>
<dbReference type="GO" id="GO:0006043">
    <property type="term" value="P:glucosamine catabolic process"/>
    <property type="evidence" value="ECO:0007669"/>
    <property type="project" value="TreeGrafter"/>
</dbReference>
<comment type="similarity">
    <text evidence="2">Belongs to the glucosamine/galactosamine-6-phosphate isomerase family. NagB subfamily.</text>
</comment>
<comment type="activity regulation">
    <text evidence="2">Allosterically activated by N-acetylglucosamine 6-phosphate (GlcNAc6P).</text>
</comment>
<evidence type="ECO:0000313" key="5">
    <source>
        <dbReference type="Proteomes" id="UP000184517"/>
    </source>
</evidence>
<gene>
    <name evidence="2" type="primary">nagB</name>
    <name evidence="4" type="ORF">SAMN02745753_00322</name>
</gene>
<dbReference type="GO" id="GO:0019262">
    <property type="term" value="P:N-acetylneuraminate catabolic process"/>
    <property type="evidence" value="ECO:0007669"/>
    <property type="project" value="UniProtKB-UniRule"/>
</dbReference>
<proteinExistence type="inferred from homology"/>
<dbReference type="GO" id="GO:0005975">
    <property type="term" value="P:carbohydrate metabolic process"/>
    <property type="evidence" value="ECO:0007669"/>
    <property type="project" value="InterPro"/>
</dbReference>
<comment type="catalytic activity">
    <reaction evidence="2">
        <text>alpha-D-glucosamine 6-phosphate + H2O = beta-D-fructose 6-phosphate + NH4(+)</text>
        <dbReference type="Rhea" id="RHEA:12172"/>
        <dbReference type="ChEBI" id="CHEBI:15377"/>
        <dbReference type="ChEBI" id="CHEBI:28938"/>
        <dbReference type="ChEBI" id="CHEBI:57634"/>
        <dbReference type="ChEBI" id="CHEBI:75989"/>
        <dbReference type="EC" id="3.5.99.6"/>
    </reaction>
</comment>
<dbReference type="Pfam" id="PF01182">
    <property type="entry name" value="Glucosamine_iso"/>
    <property type="match status" value="1"/>
</dbReference>
<organism evidence="4 5">
    <name type="scientific">Marinomonas polaris DSM 16579</name>
    <dbReference type="NCBI Taxonomy" id="1122206"/>
    <lineage>
        <taxon>Bacteria</taxon>
        <taxon>Pseudomonadati</taxon>
        <taxon>Pseudomonadota</taxon>
        <taxon>Gammaproteobacteria</taxon>
        <taxon>Oceanospirillales</taxon>
        <taxon>Oceanospirillaceae</taxon>
        <taxon>Marinomonas</taxon>
    </lineage>
</organism>
<dbReference type="PANTHER" id="PTHR11280">
    <property type="entry name" value="GLUCOSAMINE-6-PHOSPHATE ISOMERASE"/>
    <property type="match status" value="1"/>
</dbReference>
<feature type="active site" description="For ring-opening step" evidence="2">
    <location>
        <position position="139"/>
    </location>
</feature>
<feature type="active site" description="For ring-opening step" evidence="2">
    <location>
        <position position="146"/>
    </location>
</feature>
<evidence type="ECO:0000256" key="2">
    <source>
        <dbReference type="HAMAP-Rule" id="MF_01241"/>
    </source>
</evidence>
<dbReference type="GO" id="GO:0006046">
    <property type="term" value="P:N-acetylglucosamine catabolic process"/>
    <property type="evidence" value="ECO:0007669"/>
    <property type="project" value="UniProtKB-UniRule"/>
</dbReference>
<dbReference type="CDD" id="cd01399">
    <property type="entry name" value="GlcN6P_deaminase"/>
    <property type="match status" value="1"/>
</dbReference>
<keyword evidence="1 2" id="KW-0378">Hydrolase</keyword>
<dbReference type="GO" id="GO:0004342">
    <property type="term" value="F:glucosamine-6-phosphate deaminase activity"/>
    <property type="evidence" value="ECO:0007669"/>
    <property type="project" value="UniProtKB-UniRule"/>
</dbReference>
<evidence type="ECO:0000313" key="4">
    <source>
        <dbReference type="EMBL" id="SHE45478.1"/>
    </source>
</evidence>
<keyword evidence="5" id="KW-1185">Reference proteome</keyword>
<feature type="site" description="Part of the allosteric site" evidence="2">
    <location>
        <position position="159"/>
    </location>
</feature>
<dbReference type="PANTHER" id="PTHR11280:SF5">
    <property type="entry name" value="GLUCOSAMINE-6-PHOSPHATE ISOMERASE"/>
    <property type="match status" value="1"/>
</dbReference>
<dbReference type="OrthoDB" id="9791139at2"/>
<dbReference type="GO" id="GO:0042802">
    <property type="term" value="F:identical protein binding"/>
    <property type="evidence" value="ECO:0007669"/>
    <property type="project" value="TreeGrafter"/>
</dbReference>
<keyword evidence="2" id="KW-0021">Allosteric enzyme</keyword>
<dbReference type="InterPro" id="IPR004547">
    <property type="entry name" value="Glucosamine6P_isomerase"/>
</dbReference>
<feature type="site" description="Part of the allosteric site" evidence="2">
    <location>
        <position position="149"/>
    </location>
</feature>
<dbReference type="HAMAP" id="MF_01241">
    <property type="entry name" value="GlcN6P_deamin"/>
    <property type="match status" value="1"/>
</dbReference>
<dbReference type="GO" id="GO:0005737">
    <property type="term" value="C:cytoplasm"/>
    <property type="evidence" value="ECO:0007669"/>
    <property type="project" value="TreeGrafter"/>
</dbReference>
<dbReference type="EC" id="3.5.99.6" evidence="2"/>